<protein>
    <submittedName>
        <fullName evidence="3">Coenzyme Q-binding protein COQ10</fullName>
    </submittedName>
</protein>
<accession>A0A239EAA2</accession>
<dbReference type="RefSeq" id="WP_089231711.1">
    <property type="nucleotide sequence ID" value="NZ_FZOY01000002.1"/>
</dbReference>
<dbReference type="EMBL" id="FZOY01000002">
    <property type="protein sequence ID" value="SNS41419.1"/>
    <property type="molecule type" value="Genomic_DNA"/>
</dbReference>
<dbReference type="SUPFAM" id="SSF55961">
    <property type="entry name" value="Bet v1-like"/>
    <property type="match status" value="1"/>
</dbReference>
<gene>
    <name evidence="3" type="ORF">SAMN05421757_10245</name>
</gene>
<feature type="domain" description="Coenzyme Q-binding protein COQ10 START" evidence="2">
    <location>
        <begin position="10"/>
        <end position="138"/>
    </location>
</feature>
<dbReference type="GO" id="GO:0045333">
    <property type="term" value="P:cellular respiration"/>
    <property type="evidence" value="ECO:0007669"/>
    <property type="project" value="InterPro"/>
</dbReference>
<organism evidence="3 4">
    <name type="scientific">Tropicimonas sediminicola</name>
    <dbReference type="NCBI Taxonomy" id="1031541"/>
    <lineage>
        <taxon>Bacteria</taxon>
        <taxon>Pseudomonadati</taxon>
        <taxon>Pseudomonadota</taxon>
        <taxon>Alphaproteobacteria</taxon>
        <taxon>Rhodobacterales</taxon>
        <taxon>Roseobacteraceae</taxon>
        <taxon>Tropicimonas</taxon>
    </lineage>
</organism>
<dbReference type="InterPro" id="IPR044996">
    <property type="entry name" value="COQ10-like"/>
</dbReference>
<dbReference type="InterPro" id="IPR005031">
    <property type="entry name" value="COQ10_START"/>
</dbReference>
<comment type="similarity">
    <text evidence="1">Belongs to the ribosome association toxin RatA family.</text>
</comment>
<name>A0A239EAA2_9RHOB</name>
<dbReference type="Pfam" id="PF03364">
    <property type="entry name" value="Polyketide_cyc"/>
    <property type="match status" value="1"/>
</dbReference>
<dbReference type="Gene3D" id="3.30.530.20">
    <property type="match status" value="1"/>
</dbReference>
<evidence type="ECO:0000313" key="4">
    <source>
        <dbReference type="Proteomes" id="UP000198426"/>
    </source>
</evidence>
<dbReference type="OrthoDB" id="9804759at2"/>
<dbReference type="PANTHER" id="PTHR12901:SF10">
    <property type="entry name" value="COENZYME Q-BINDING PROTEIN COQ10, MITOCHONDRIAL"/>
    <property type="match status" value="1"/>
</dbReference>
<evidence type="ECO:0000313" key="3">
    <source>
        <dbReference type="EMBL" id="SNS41419.1"/>
    </source>
</evidence>
<dbReference type="PANTHER" id="PTHR12901">
    <property type="entry name" value="SPERM PROTEIN HOMOLOG"/>
    <property type="match status" value="1"/>
</dbReference>
<evidence type="ECO:0000256" key="1">
    <source>
        <dbReference type="ARBA" id="ARBA00008918"/>
    </source>
</evidence>
<dbReference type="InterPro" id="IPR023393">
    <property type="entry name" value="START-like_dom_sf"/>
</dbReference>
<dbReference type="CDD" id="cd07813">
    <property type="entry name" value="COQ10p_like"/>
    <property type="match status" value="1"/>
</dbReference>
<dbReference type="GO" id="GO:0048039">
    <property type="term" value="F:ubiquinone binding"/>
    <property type="evidence" value="ECO:0007669"/>
    <property type="project" value="InterPro"/>
</dbReference>
<dbReference type="AlphaFoldDB" id="A0A239EAA2"/>
<dbReference type="Proteomes" id="UP000198426">
    <property type="component" value="Unassembled WGS sequence"/>
</dbReference>
<sequence length="147" mass="17001">MLTHSDKRVMPYTAQQMYDLVADIQSYPKFLPWTAAARIRGRHPEGDVMIEIADLVISFKVFREKFGTRVTLDEKAGTIVSEYIDGPFKFLISKWAFRDVEGGCEVDYHVEFEFKNRILQKAAGMFFTEAQKQIMGAFEKRAKELYG</sequence>
<proteinExistence type="inferred from homology"/>
<reference evidence="3 4" key="1">
    <citation type="submission" date="2017-06" db="EMBL/GenBank/DDBJ databases">
        <authorList>
            <person name="Kim H.J."/>
            <person name="Triplett B.A."/>
        </authorList>
    </citation>
    <scope>NUCLEOTIDE SEQUENCE [LARGE SCALE GENOMIC DNA]</scope>
    <source>
        <strain evidence="3 4">DSM 29339</strain>
    </source>
</reference>
<keyword evidence="4" id="KW-1185">Reference proteome</keyword>
<evidence type="ECO:0000259" key="2">
    <source>
        <dbReference type="Pfam" id="PF03364"/>
    </source>
</evidence>